<dbReference type="Gene3D" id="1.25.40.10">
    <property type="entry name" value="Tetratricopeptide repeat domain"/>
    <property type="match status" value="2"/>
</dbReference>
<dbReference type="InterPro" id="IPR006597">
    <property type="entry name" value="Sel1-like"/>
</dbReference>
<comment type="similarity">
    <text evidence="1">Belongs to the sel-1 family.</text>
</comment>
<dbReference type="InterPro" id="IPR011990">
    <property type="entry name" value="TPR-like_helical_dom_sf"/>
</dbReference>
<dbReference type="PANTHER" id="PTHR11102">
    <property type="entry name" value="SEL-1-LIKE PROTEIN"/>
    <property type="match status" value="1"/>
</dbReference>
<dbReference type="SMART" id="SM00671">
    <property type="entry name" value="SEL1"/>
    <property type="match status" value="7"/>
</dbReference>
<dbReference type="STRING" id="1314771.A0A197JMH7"/>
<dbReference type="AlphaFoldDB" id="A0A197JMH7"/>
<accession>A0A197JMH7</accession>
<organism evidence="2 3">
    <name type="scientific">Linnemannia elongata AG-77</name>
    <dbReference type="NCBI Taxonomy" id="1314771"/>
    <lineage>
        <taxon>Eukaryota</taxon>
        <taxon>Fungi</taxon>
        <taxon>Fungi incertae sedis</taxon>
        <taxon>Mucoromycota</taxon>
        <taxon>Mortierellomycotina</taxon>
        <taxon>Mortierellomycetes</taxon>
        <taxon>Mortierellales</taxon>
        <taxon>Mortierellaceae</taxon>
        <taxon>Linnemannia</taxon>
    </lineage>
</organism>
<dbReference type="Pfam" id="PF08238">
    <property type="entry name" value="Sel1"/>
    <property type="match status" value="7"/>
</dbReference>
<name>A0A197JMH7_9FUNG</name>
<gene>
    <name evidence="2" type="ORF">K457DRAFT_1878858</name>
</gene>
<protein>
    <submittedName>
        <fullName evidence="2">HCP-like protein</fullName>
    </submittedName>
</protein>
<dbReference type="OrthoDB" id="272077at2759"/>
<keyword evidence="3" id="KW-1185">Reference proteome</keyword>
<reference evidence="2 3" key="1">
    <citation type="submission" date="2016-05" db="EMBL/GenBank/DDBJ databases">
        <title>Genome sequencing reveals origins of a unique bacterial endosymbiosis in the earliest lineages of terrestrial Fungi.</title>
        <authorList>
            <consortium name="DOE Joint Genome Institute"/>
            <person name="Uehling J."/>
            <person name="Gryganskyi A."/>
            <person name="Hameed K."/>
            <person name="Tschaplinski T."/>
            <person name="Misztal P."/>
            <person name="Wu S."/>
            <person name="Desiro A."/>
            <person name="Vande Pol N."/>
            <person name="Du Z.-Y."/>
            <person name="Zienkiewicz A."/>
            <person name="Zienkiewicz K."/>
            <person name="Morin E."/>
            <person name="Tisserant E."/>
            <person name="Splivallo R."/>
            <person name="Hainaut M."/>
            <person name="Henrissat B."/>
            <person name="Ohm R."/>
            <person name="Kuo A."/>
            <person name="Yan J."/>
            <person name="Lipzen A."/>
            <person name="Nolan M."/>
            <person name="Labutti K."/>
            <person name="Barry K."/>
            <person name="Goldstein A."/>
            <person name="Labbe J."/>
            <person name="Schadt C."/>
            <person name="Tuskan G."/>
            <person name="Grigoriev I."/>
            <person name="Martin F."/>
            <person name="Vilgalys R."/>
            <person name="Bonito G."/>
        </authorList>
    </citation>
    <scope>NUCLEOTIDE SEQUENCE [LARGE SCALE GENOMIC DNA]</scope>
    <source>
        <strain evidence="2 3">AG-77</strain>
    </source>
</reference>
<dbReference type="PANTHER" id="PTHR11102:SF160">
    <property type="entry name" value="ERAD-ASSOCIATED E3 UBIQUITIN-PROTEIN LIGASE COMPONENT HRD3"/>
    <property type="match status" value="1"/>
</dbReference>
<dbReference type="EMBL" id="KV442068">
    <property type="protein sequence ID" value="OAQ26355.1"/>
    <property type="molecule type" value="Genomic_DNA"/>
</dbReference>
<evidence type="ECO:0000256" key="1">
    <source>
        <dbReference type="ARBA" id="ARBA00038101"/>
    </source>
</evidence>
<evidence type="ECO:0000313" key="3">
    <source>
        <dbReference type="Proteomes" id="UP000078512"/>
    </source>
</evidence>
<sequence>MLHKELQPHELVQAIRSVEKHLPPSSILPPHPDEIFYVECHPDPETQKPVVLWDDILQAFDGAVQVRHKTKIVPFLKGKDLRILEPHRIAMAVDTVLDVVVCSKGGSSPTSVSEGTVLGLLPEGENTDRKVVVSQDSYTSNTTSPIRRSPVYGLVETALENYNHIDRPHAFPSARRLQAVLDDQTCTVKDPSTTPPLDHDNRCQLRRPQIATTDVPVEMDVVQTSICAMLGDKIAQVTLGDMYRDGKGVPQDYQAAMNWYFMAVEQGDAAGQQRVGALHDKGFGVPQNHLIAMAWYIKAAEQGHASSQNSIGLLYHYGRGVLQDYAQAMEWYLMAAEQGHTDSQYNVGVSYKHGQGVPLDYKQAMDWFLKAAQQGDASSQFSIGLLYDNGQGVPQDYALAMEWYLKAANQGYAFAQNSIGVLYYHGRGVPQDFAQAMDWYVKSAEQGNDAAQYNIGLLYINGQGVPQDFAKAAEWFFKAADRKHNGAKRELEALKKKGVALN</sequence>
<dbReference type="InterPro" id="IPR050767">
    <property type="entry name" value="Sel1_AlgK"/>
</dbReference>
<evidence type="ECO:0000313" key="2">
    <source>
        <dbReference type="EMBL" id="OAQ26355.1"/>
    </source>
</evidence>
<dbReference type="Proteomes" id="UP000078512">
    <property type="component" value="Unassembled WGS sequence"/>
</dbReference>
<proteinExistence type="inferred from homology"/>
<dbReference type="SUPFAM" id="SSF81901">
    <property type="entry name" value="HCP-like"/>
    <property type="match status" value="2"/>
</dbReference>